<dbReference type="Gene3D" id="3.20.20.80">
    <property type="entry name" value="Glycosidases"/>
    <property type="match status" value="1"/>
</dbReference>
<dbReference type="PROSITE" id="PS51318">
    <property type="entry name" value="TAT"/>
    <property type="match status" value="1"/>
</dbReference>
<dbReference type="HOGENOM" id="CLU_020573_0_0_0"/>
<dbReference type="OrthoDB" id="2484600at2"/>
<gene>
    <name evidence="2" type="ordered locus">Acid_2616</name>
</gene>
<dbReference type="SUPFAM" id="SSF52317">
    <property type="entry name" value="Class I glutamine amidotransferase-like"/>
    <property type="match status" value="1"/>
</dbReference>
<dbReference type="InterPro" id="IPR028212">
    <property type="entry name" value="GHL6"/>
</dbReference>
<dbReference type="Pfam" id="PF08532">
    <property type="entry name" value="Glyco_hydro_42M"/>
    <property type="match status" value="1"/>
</dbReference>
<name>Q024H1_SOLUE</name>
<sequence precursor="true">MKLSRRNFLATGAALPLFGAAQTSRPGHAWYQTMRRCGQVNFNEMDPGRLDIAQWVDYWSSLKLDALLLNAGGIMAFYPTRIPYHHRSQFLGAGDLFGDFTKAAKARGMRVVARLDCNLAYEEAVQAHPEWFVRSADGQPVKHRESPWLFQTCMFSTYFTDQMPAIIREVNSLYDVDGFFTNGWPGTGLPPACRCEACKRLAERGTAGFRDQHMARVLEVWKLWDNTAKEKKTDSVYVGNLGGGIRATTDMRRVAAVAGWFNADHQGRTGNTPIWDCAQQGRVAQSVMKGRTITNVTGSYANSQPLWRHTAKAPAEATMWMAQTTASGMVPWYHWLGGMPEDQRWRAPGRDFFQWIAKYEPHFVNKKPLAGVAVVFSQRMNSLYTPPGGGPPSDFLQGIYHALLEGRFLFDFVHEDDLDAKALKKYAAVILPNVAMLSDAQCEQLRSYAREGGGLLATFETARYDNQGARRKELGLADIFGAGLAGDIEGPKGNSYYARIEQRHAILAGFEETNILPGAEYRLPVKTRLPQAMTVMPPYPAFPPEMVYTRTPKTDEPAIVIQEEGMSRRVWLPGDVERSFWKSGDGDLSKLLQQAIRWVARDRMPAHVTGDGLVELFGWETEPGYAIHILNYTNPNFARGWFRETYPLGAQTVRIDIPEYVKVRKVTALRAGVDVKHKMTGQTLEFTLPSIADYEIAAVTKA</sequence>
<dbReference type="GO" id="GO:0004565">
    <property type="term" value="F:beta-galactosidase activity"/>
    <property type="evidence" value="ECO:0007669"/>
    <property type="project" value="InterPro"/>
</dbReference>
<evidence type="ECO:0000259" key="1">
    <source>
        <dbReference type="Pfam" id="PF08532"/>
    </source>
</evidence>
<proteinExistence type="predicted"/>
<dbReference type="GO" id="GO:0005975">
    <property type="term" value="P:carbohydrate metabolic process"/>
    <property type="evidence" value="ECO:0007669"/>
    <property type="project" value="InterPro"/>
</dbReference>
<dbReference type="AlphaFoldDB" id="Q024H1"/>
<organism evidence="2">
    <name type="scientific">Solibacter usitatus (strain Ellin6076)</name>
    <dbReference type="NCBI Taxonomy" id="234267"/>
    <lineage>
        <taxon>Bacteria</taxon>
        <taxon>Pseudomonadati</taxon>
        <taxon>Acidobacteriota</taxon>
        <taxon>Terriglobia</taxon>
        <taxon>Bryobacterales</taxon>
        <taxon>Solibacteraceae</taxon>
        <taxon>Candidatus Solibacter</taxon>
    </lineage>
</organism>
<feature type="domain" description="Beta-galactosidase trimerisation" evidence="1">
    <location>
        <begin position="397"/>
        <end position="468"/>
    </location>
</feature>
<dbReference type="SUPFAM" id="SSF51445">
    <property type="entry name" value="(Trans)glycosidases"/>
    <property type="match status" value="1"/>
</dbReference>
<evidence type="ECO:0000313" key="2">
    <source>
        <dbReference type="EMBL" id="ABJ83605.1"/>
    </source>
</evidence>
<dbReference type="Gene3D" id="3.40.50.880">
    <property type="match status" value="1"/>
</dbReference>
<accession>Q024H1</accession>
<dbReference type="InterPro" id="IPR017853">
    <property type="entry name" value="GH"/>
</dbReference>
<protein>
    <recommendedName>
        <fullName evidence="1">Beta-galactosidase trimerisation domain-containing protein</fullName>
    </recommendedName>
</protein>
<dbReference type="KEGG" id="sus:Acid_2616"/>
<dbReference type="InParanoid" id="Q024H1"/>
<dbReference type="InterPro" id="IPR013738">
    <property type="entry name" value="Beta_galactosidase_Trimer"/>
</dbReference>
<dbReference type="Pfam" id="PF14871">
    <property type="entry name" value="GHL6"/>
    <property type="match status" value="1"/>
</dbReference>
<dbReference type="EMBL" id="CP000473">
    <property type="protein sequence ID" value="ABJ83605.1"/>
    <property type="molecule type" value="Genomic_DNA"/>
</dbReference>
<reference evidence="2" key="1">
    <citation type="submission" date="2006-10" db="EMBL/GenBank/DDBJ databases">
        <title>Complete sequence of Solibacter usitatus Ellin6076.</title>
        <authorList>
            <consortium name="US DOE Joint Genome Institute"/>
            <person name="Copeland A."/>
            <person name="Lucas S."/>
            <person name="Lapidus A."/>
            <person name="Barry K."/>
            <person name="Detter J.C."/>
            <person name="Glavina del Rio T."/>
            <person name="Hammon N."/>
            <person name="Israni S."/>
            <person name="Dalin E."/>
            <person name="Tice H."/>
            <person name="Pitluck S."/>
            <person name="Thompson L.S."/>
            <person name="Brettin T."/>
            <person name="Bruce D."/>
            <person name="Han C."/>
            <person name="Tapia R."/>
            <person name="Gilna P."/>
            <person name="Schmutz J."/>
            <person name="Larimer F."/>
            <person name="Land M."/>
            <person name="Hauser L."/>
            <person name="Kyrpides N."/>
            <person name="Mikhailova N."/>
            <person name="Janssen P.H."/>
            <person name="Kuske C.R."/>
            <person name="Richardson P."/>
        </authorList>
    </citation>
    <scope>NUCLEOTIDE SEQUENCE</scope>
    <source>
        <strain evidence="2">Ellin6076</strain>
    </source>
</reference>
<dbReference type="eggNOG" id="COG0366">
    <property type="taxonomic scope" value="Bacteria"/>
</dbReference>
<dbReference type="CDD" id="cd03143">
    <property type="entry name" value="A4_beta-galactosidase_middle_domain"/>
    <property type="match status" value="1"/>
</dbReference>
<dbReference type="InterPro" id="IPR029062">
    <property type="entry name" value="Class_I_gatase-like"/>
</dbReference>
<dbReference type="STRING" id="234267.Acid_2616"/>
<dbReference type="InterPro" id="IPR006311">
    <property type="entry name" value="TAT_signal"/>
</dbReference>